<evidence type="ECO:0000256" key="2">
    <source>
        <dbReference type="RuleBase" id="RU000363"/>
    </source>
</evidence>
<keyword evidence="3" id="KW-1185">Reference proteome</keyword>
<dbReference type="OrthoDB" id="191139at2759"/>
<dbReference type="GeneID" id="115891878"/>
<proteinExistence type="inferred from homology"/>
<dbReference type="InParanoid" id="A0A6J2YYM2"/>
<dbReference type="AlphaFoldDB" id="A0A6J2YYM2"/>
<dbReference type="Gene3D" id="3.40.50.720">
    <property type="entry name" value="NAD(P)-binding Rossmann-like Domain"/>
    <property type="match status" value="1"/>
</dbReference>
<dbReference type="PRINTS" id="PR00081">
    <property type="entry name" value="GDHRDH"/>
</dbReference>
<evidence type="ECO:0000313" key="3">
    <source>
        <dbReference type="Proteomes" id="UP000504635"/>
    </source>
</evidence>
<dbReference type="KEGG" id="soy:115891878"/>
<sequence length="322" mass="36713">MSCFDYTAFWLVIAVISYKLWVKLSTGWCKSNVCLVGKTAIITGGNTGIGYETAADLAKRGCRVIIACRREKEAISAVKKLIEETDNPNILYKPLDLCSFKSVREFAKDINKTEKRLDILINNAGAGILPKKINEDGMLNLMQTNYFGHFLLTNLLLDLLKKTGHSRIVNVSSFLALFPFKLDLNNLNKYPNTCWNSLNDLIMYCRTKLCIVLFTIELTERLKGTTVTTYSLHPGVIHTKIFQNHPGWLKYPTYLCTYWIYKNVIEGAQTSVYCAVAKNIEHLSGDHFQDCHVMDRYPNAWNPELARGLWEVSEKLVKLHDK</sequence>
<dbReference type="InterPro" id="IPR036291">
    <property type="entry name" value="NAD(P)-bd_dom_sf"/>
</dbReference>
<dbReference type="RefSeq" id="XP_030768337.1">
    <property type="nucleotide sequence ID" value="XM_030912477.1"/>
</dbReference>
<dbReference type="Proteomes" id="UP000504635">
    <property type="component" value="Unplaced"/>
</dbReference>
<dbReference type="Pfam" id="PF00106">
    <property type="entry name" value="adh_short"/>
    <property type="match status" value="1"/>
</dbReference>
<reference evidence="4" key="1">
    <citation type="submission" date="2025-08" db="UniProtKB">
        <authorList>
            <consortium name="RefSeq"/>
        </authorList>
    </citation>
    <scope>IDENTIFICATION</scope>
    <source>
        <tissue evidence="4">Gonads</tissue>
    </source>
</reference>
<dbReference type="InterPro" id="IPR002347">
    <property type="entry name" value="SDR_fam"/>
</dbReference>
<gene>
    <name evidence="4" type="primary">LOC115891878</name>
</gene>
<dbReference type="SUPFAM" id="SSF51735">
    <property type="entry name" value="NAD(P)-binding Rossmann-fold domains"/>
    <property type="match status" value="1"/>
</dbReference>
<organism evidence="3 4">
    <name type="scientific">Sitophilus oryzae</name>
    <name type="common">Rice weevil</name>
    <name type="synonym">Curculio oryzae</name>
    <dbReference type="NCBI Taxonomy" id="7048"/>
    <lineage>
        <taxon>Eukaryota</taxon>
        <taxon>Metazoa</taxon>
        <taxon>Ecdysozoa</taxon>
        <taxon>Arthropoda</taxon>
        <taxon>Hexapoda</taxon>
        <taxon>Insecta</taxon>
        <taxon>Pterygota</taxon>
        <taxon>Neoptera</taxon>
        <taxon>Endopterygota</taxon>
        <taxon>Coleoptera</taxon>
        <taxon>Polyphaga</taxon>
        <taxon>Cucujiformia</taxon>
        <taxon>Curculionidae</taxon>
        <taxon>Dryophthorinae</taxon>
        <taxon>Sitophilus</taxon>
    </lineage>
</organism>
<evidence type="ECO:0000256" key="1">
    <source>
        <dbReference type="ARBA" id="ARBA00023002"/>
    </source>
</evidence>
<dbReference type="PRINTS" id="PR00080">
    <property type="entry name" value="SDRFAMILY"/>
</dbReference>
<dbReference type="PANTHER" id="PTHR43157">
    <property type="entry name" value="PHOSPHATIDYLINOSITOL-GLYCAN BIOSYNTHESIS CLASS F PROTEIN-RELATED"/>
    <property type="match status" value="1"/>
</dbReference>
<name>A0A6J2YYM2_SITOR</name>
<dbReference type="CDD" id="cd05327">
    <property type="entry name" value="retinol-DH_like_SDR_c_like"/>
    <property type="match status" value="1"/>
</dbReference>
<protein>
    <submittedName>
        <fullName evidence="4">Retinol dehydrogenase 11-like</fullName>
    </submittedName>
</protein>
<keyword evidence="1" id="KW-0560">Oxidoreductase</keyword>
<accession>A0A6J2YYM2</accession>
<comment type="similarity">
    <text evidence="2">Belongs to the short-chain dehydrogenases/reductases (SDR) family.</text>
</comment>
<dbReference type="PANTHER" id="PTHR43157:SF31">
    <property type="entry name" value="PHOSPHATIDYLINOSITOL-GLYCAN BIOSYNTHESIS CLASS F PROTEIN"/>
    <property type="match status" value="1"/>
</dbReference>
<dbReference type="GO" id="GO:0016491">
    <property type="term" value="F:oxidoreductase activity"/>
    <property type="evidence" value="ECO:0007669"/>
    <property type="project" value="UniProtKB-KW"/>
</dbReference>
<evidence type="ECO:0000313" key="4">
    <source>
        <dbReference type="RefSeq" id="XP_030768337.1"/>
    </source>
</evidence>